<dbReference type="PANTHER" id="PTHR13271:SF34">
    <property type="entry name" value="N-LYSINE METHYLTRANSFERASE SETD6"/>
    <property type="match status" value="1"/>
</dbReference>
<evidence type="ECO:0000313" key="3">
    <source>
        <dbReference type="Proteomes" id="UP000182259"/>
    </source>
</evidence>
<name>A0A1L0DAV3_9ASCO</name>
<sequence>MSATSNSKLAGVLEWLENNSFWNSELLEVRESPIGGVGVFWKLGPDADEENDNLLLRIPKSAVLSPKNSFIYPLLMDYECEEPTVDLTYGMHAIVITFIYEYSMGKLSPWFQYLDSFDIESDESAVPFCLWNKEDNACLYNSEVDLLNMLDLAELIVFMMECARFAHMNAQYVNIPDVLKLDPEAELEDIQIKYEDKLLQFGRCVQAVISRAFTVDKYLGLSLVPGADLFNHLSPIITDDALEERENVHFECDDDDELCEECGEIGCAHLDNEDEDDAELEELDEIEEDEVVEEIEEIEEGEEGEGESEVEVEEEGEGGEANVTLDFLMESDVELDASSESLDSDDEEDDSSSVTESIEDEEVEKKEEKTTITMEDIEELEMSGAETEHDDEEVSTLSLSEDEGENEEEGGESEEEEEGEEDEQEHGDGANADLVQELSNSSKCCDIILTRPPSKEYNYELFNTYGNNLANAYLLQRYGFVSPNNPNTTCLLSVQMFSYLKKEKLNKKKRVQLDTKLEWYEEVGFDVVNELVLSALSADHDHEHDHDHDHEGENENCDDKCDDECGDGCDDGCGDGCGDGDEEIETPESWQLSPRISYDGTPTEQTIALVRLLLMPFKVFFYKLAVASSDRKLIRRVSHYLLEGDVTNEEKKILSGWVKGRLARYKESNATGERARLARELVKEEKGVLHRALEVLET</sequence>
<protein>
    <submittedName>
        <fullName evidence="2">CIC11C00000002490</fullName>
    </submittedName>
</protein>
<dbReference type="SUPFAM" id="SSF82199">
    <property type="entry name" value="SET domain"/>
    <property type="match status" value="2"/>
</dbReference>
<accession>A0A1L0DAV3</accession>
<dbReference type="InterPro" id="IPR050600">
    <property type="entry name" value="SETD3_SETD6_MTase"/>
</dbReference>
<dbReference type="InterPro" id="IPR046341">
    <property type="entry name" value="SET_dom_sf"/>
</dbReference>
<evidence type="ECO:0000313" key="2">
    <source>
        <dbReference type="EMBL" id="SGZ53644.1"/>
    </source>
</evidence>
<feature type="compositionally biased region" description="Acidic residues" evidence="1">
    <location>
        <begin position="388"/>
        <end position="425"/>
    </location>
</feature>
<dbReference type="CDD" id="cd10527">
    <property type="entry name" value="SET_LSMT"/>
    <property type="match status" value="1"/>
</dbReference>
<organism evidence="2 3">
    <name type="scientific">Sungouiella intermedia</name>
    <dbReference type="NCBI Taxonomy" id="45354"/>
    <lineage>
        <taxon>Eukaryota</taxon>
        <taxon>Fungi</taxon>
        <taxon>Dikarya</taxon>
        <taxon>Ascomycota</taxon>
        <taxon>Saccharomycotina</taxon>
        <taxon>Pichiomycetes</taxon>
        <taxon>Metschnikowiaceae</taxon>
        <taxon>Sungouiella</taxon>
    </lineage>
</organism>
<feature type="compositionally biased region" description="Acidic residues" evidence="1">
    <location>
        <begin position="335"/>
        <end position="362"/>
    </location>
</feature>
<dbReference type="AlphaFoldDB" id="A0A1L0DAV3"/>
<feature type="region of interest" description="Disordered" evidence="1">
    <location>
        <begin position="335"/>
        <end position="428"/>
    </location>
</feature>
<dbReference type="GO" id="GO:0016279">
    <property type="term" value="F:protein-lysine N-methyltransferase activity"/>
    <property type="evidence" value="ECO:0007669"/>
    <property type="project" value="TreeGrafter"/>
</dbReference>
<proteinExistence type="predicted"/>
<evidence type="ECO:0000256" key="1">
    <source>
        <dbReference type="SAM" id="MobiDB-lite"/>
    </source>
</evidence>
<dbReference type="GO" id="GO:0005634">
    <property type="term" value="C:nucleus"/>
    <property type="evidence" value="ECO:0007669"/>
    <property type="project" value="TreeGrafter"/>
</dbReference>
<dbReference type="Proteomes" id="UP000182259">
    <property type="component" value="Chromosome III"/>
</dbReference>
<dbReference type="PANTHER" id="PTHR13271">
    <property type="entry name" value="UNCHARACTERIZED PUTATIVE METHYLTRANSFERASE"/>
    <property type="match status" value="1"/>
</dbReference>
<gene>
    <name evidence="2" type="ORF">SAMEA4029009_CIC11G00000002490</name>
</gene>
<dbReference type="Gene3D" id="3.90.1410.10">
    <property type="entry name" value="set domain protein methyltransferase, domain 1"/>
    <property type="match status" value="1"/>
</dbReference>
<dbReference type="EMBL" id="LT635766">
    <property type="protein sequence ID" value="SGZ53644.1"/>
    <property type="molecule type" value="Genomic_DNA"/>
</dbReference>
<feature type="region of interest" description="Disordered" evidence="1">
    <location>
        <begin position="295"/>
        <end position="321"/>
    </location>
</feature>
<reference evidence="2 3" key="1">
    <citation type="submission" date="2016-10" db="EMBL/GenBank/DDBJ databases">
        <authorList>
            <person name="de Groot N.N."/>
        </authorList>
    </citation>
    <scope>NUCLEOTIDE SEQUENCE [LARGE SCALE GENOMIC DNA]</scope>
    <source>
        <strain evidence="2 3">PYCC 4715</strain>
    </source>
</reference>
<feature type="compositionally biased region" description="Acidic residues" evidence="1">
    <location>
        <begin position="295"/>
        <end position="318"/>
    </location>
</feature>